<dbReference type="RefSeq" id="WP_242872456.1">
    <property type="nucleotide sequence ID" value="NZ_FNGW01000014.1"/>
</dbReference>
<dbReference type="EMBL" id="FNGW01000014">
    <property type="protein sequence ID" value="SDM53425.1"/>
    <property type="molecule type" value="Genomic_DNA"/>
</dbReference>
<dbReference type="InterPro" id="IPR002562">
    <property type="entry name" value="3'-5'_exonuclease_dom"/>
</dbReference>
<dbReference type="SMART" id="SM00474">
    <property type="entry name" value="35EXOc"/>
    <property type="match status" value="1"/>
</dbReference>
<dbReference type="GO" id="GO:0006139">
    <property type="term" value="P:nucleobase-containing compound metabolic process"/>
    <property type="evidence" value="ECO:0007669"/>
    <property type="project" value="InterPro"/>
</dbReference>
<feature type="domain" description="3'-5' exonuclease" evidence="1">
    <location>
        <begin position="7"/>
        <end position="175"/>
    </location>
</feature>
<gene>
    <name evidence="2" type="ORF">SAMN04515677_11440</name>
</gene>
<dbReference type="Pfam" id="PF01612">
    <property type="entry name" value="DNA_pol_A_exo1"/>
    <property type="match status" value="1"/>
</dbReference>
<dbReference type="STRING" id="1121325.SAMN04515677_11440"/>
<evidence type="ECO:0000313" key="3">
    <source>
        <dbReference type="Proteomes" id="UP000199068"/>
    </source>
</evidence>
<dbReference type="AlphaFoldDB" id="A0A1G9U1K4"/>
<organism evidence="2 3">
    <name type="scientific">Romboutsia lituseburensis DSM 797</name>
    <dbReference type="NCBI Taxonomy" id="1121325"/>
    <lineage>
        <taxon>Bacteria</taxon>
        <taxon>Bacillati</taxon>
        <taxon>Bacillota</taxon>
        <taxon>Clostridia</taxon>
        <taxon>Peptostreptococcales</taxon>
        <taxon>Peptostreptococcaceae</taxon>
        <taxon>Romboutsia</taxon>
    </lineage>
</organism>
<dbReference type="GO" id="GO:0008408">
    <property type="term" value="F:3'-5' exonuclease activity"/>
    <property type="evidence" value="ECO:0007669"/>
    <property type="project" value="InterPro"/>
</dbReference>
<dbReference type="Gene3D" id="3.30.420.10">
    <property type="entry name" value="Ribonuclease H-like superfamily/Ribonuclease H"/>
    <property type="match status" value="1"/>
</dbReference>
<dbReference type="GO" id="GO:0003676">
    <property type="term" value="F:nucleic acid binding"/>
    <property type="evidence" value="ECO:0007669"/>
    <property type="project" value="InterPro"/>
</dbReference>
<proteinExistence type="predicted"/>
<protein>
    <submittedName>
        <fullName evidence="2">Ribonuclease D</fullName>
    </submittedName>
</protein>
<dbReference type="PANTHER" id="PTHR47649:SF1">
    <property type="entry name" value="RIBONUCLEASE D"/>
    <property type="match status" value="1"/>
</dbReference>
<dbReference type="InterPro" id="IPR036397">
    <property type="entry name" value="RNaseH_sf"/>
</dbReference>
<dbReference type="SUPFAM" id="SSF53098">
    <property type="entry name" value="Ribonuclease H-like"/>
    <property type="match status" value="1"/>
</dbReference>
<reference evidence="2 3" key="1">
    <citation type="submission" date="2016-10" db="EMBL/GenBank/DDBJ databases">
        <authorList>
            <person name="de Groot N.N."/>
        </authorList>
    </citation>
    <scope>NUCLEOTIDE SEQUENCE [LARGE SCALE GENOMIC DNA]</scope>
    <source>
        <strain evidence="2 3">DSM 797</strain>
    </source>
</reference>
<dbReference type="CDD" id="cd06142">
    <property type="entry name" value="RNaseD_exo"/>
    <property type="match status" value="1"/>
</dbReference>
<keyword evidence="3" id="KW-1185">Reference proteome</keyword>
<sequence length="207" mass="24193">MKSCIRLYNKDIDDSEKEYIIKNCKFITIDTETTGLDPLKDKLCLIQIYDGNNVFILRYNKKLEYKNLVEILESNKIRKVFHHANFDLRFLIANFKNIDIKNIGCTKVSAKLLNGKNENSSLKYLVEKYIGINISKDLQVSNWESNDLSEAQIEYAANDVIFLYKLWDKISSILKENKIDNIAQNCFQYLPTNAMLHNKGIENIFIY</sequence>
<dbReference type="PANTHER" id="PTHR47649">
    <property type="entry name" value="RIBONUCLEASE D"/>
    <property type="match status" value="1"/>
</dbReference>
<accession>A0A1G9U1K4</accession>
<evidence type="ECO:0000313" key="2">
    <source>
        <dbReference type="EMBL" id="SDM53425.1"/>
    </source>
</evidence>
<dbReference type="InterPro" id="IPR012337">
    <property type="entry name" value="RNaseH-like_sf"/>
</dbReference>
<dbReference type="InterPro" id="IPR051086">
    <property type="entry name" value="RNase_D-like"/>
</dbReference>
<dbReference type="Proteomes" id="UP000199068">
    <property type="component" value="Unassembled WGS sequence"/>
</dbReference>
<name>A0A1G9U1K4_9FIRM</name>
<evidence type="ECO:0000259" key="1">
    <source>
        <dbReference type="SMART" id="SM00474"/>
    </source>
</evidence>